<sequence>MVAGQPAKRLLWSLKERWPQGFNSQSDRWTADINIGSLSVASFNKKNGEVGAVLKGRLLNIRNLKIGNELVAGEEWNEQIPEPSYHAISYLNDCNFDKSFLKISVLDGKIEEPNYQSLNVNFDAQAFPVFAEMQSLALMPKGIKNKESNAKVFCILSLTGLTASGFKTKEGDNKAAIWASLASIRYLKADDTVFIGGKEAA</sequence>
<proteinExistence type="predicted"/>
<organism evidence="1 2">
    <name type="scientific">Suttonella ornithocola</name>
    <dbReference type="NCBI Taxonomy" id="279832"/>
    <lineage>
        <taxon>Bacteria</taxon>
        <taxon>Pseudomonadati</taxon>
        <taxon>Pseudomonadota</taxon>
        <taxon>Gammaproteobacteria</taxon>
        <taxon>Cardiobacteriales</taxon>
        <taxon>Cardiobacteriaceae</taxon>
        <taxon>Suttonella</taxon>
    </lineage>
</organism>
<accession>A0A380MYH3</accession>
<keyword evidence="2" id="KW-1185">Reference proteome</keyword>
<protein>
    <submittedName>
        <fullName evidence="1">Protein of uncharacterized function (DUF3577)</fullName>
    </submittedName>
</protein>
<evidence type="ECO:0000313" key="1">
    <source>
        <dbReference type="EMBL" id="SUO96731.1"/>
    </source>
</evidence>
<reference evidence="1 2" key="1">
    <citation type="submission" date="2018-06" db="EMBL/GenBank/DDBJ databases">
        <authorList>
            <consortium name="Pathogen Informatics"/>
            <person name="Doyle S."/>
        </authorList>
    </citation>
    <scope>NUCLEOTIDE SEQUENCE [LARGE SCALE GENOMIC DNA]</scope>
    <source>
        <strain evidence="1 2">NCTC13337</strain>
    </source>
</reference>
<name>A0A380MYH3_9GAMM</name>
<gene>
    <name evidence="1" type="ORF">NCTC13337_01992</name>
</gene>
<evidence type="ECO:0000313" key="2">
    <source>
        <dbReference type="Proteomes" id="UP000254601"/>
    </source>
</evidence>
<dbReference type="Proteomes" id="UP000254601">
    <property type="component" value="Unassembled WGS sequence"/>
</dbReference>
<dbReference type="AlphaFoldDB" id="A0A380MYH3"/>
<dbReference type="EMBL" id="UHIC01000001">
    <property type="protein sequence ID" value="SUO96731.1"/>
    <property type="molecule type" value="Genomic_DNA"/>
</dbReference>